<gene>
    <name evidence="2" type="ORF">CMMCAS07_03845</name>
</gene>
<keyword evidence="3" id="KW-1185">Reference proteome</keyword>
<evidence type="ECO:0000313" key="3">
    <source>
        <dbReference type="Proteomes" id="UP000195062"/>
    </source>
</evidence>
<proteinExistence type="predicted"/>
<accession>A0A251XKW4</accession>
<evidence type="ECO:0000313" key="2">
    <source>
        <dbReference type="EMBL" id="OUE04056.1"/>
    </source>
</evidence>
<name>A0A251XKW4_CLAMM</name>
<protein>
    <submittedName>
        <fullName evidence="2">Uncharacterized protein</fullName>
    </submittedName>
</protein>
<sequence length="44" mass="4809">MDIVVWNENVHESRGDATVLSHYRTGSTRSSPTASASCWATTRA</sequence>
<reference evidence="2 3" key="1">
    <citation type="submission" date="2016-08" db="EMBL/GenBank/DDBJ databases">
        <title>Genome sequence of Clavibacter michiganensis subsp. michiganensis strain CASJ007.</title>
        <authorList>
            <person name="Thapa S.P."/>
            <person name="Coaker G."/>
        </authorList>
    </citation>
    <scope>NUCLEOTIDE SEQUENCE [LARGE SCALE GENOMIC DNA]</scope>
    <source>
        <strain evidence="2">CASJ007</strain>
    </source>
</reference>
<organism evidence="2 3">
    <name type="scientific">Clavibacter michiganensis subsp. michiganensis</name>
    <dbReference type="NCBI Taxonomy" id="33013"/>
    <lineage>
        <taxon>Bacteria</taxon>
        <taxon>Bacillati</taxon>
        <taxon>Actinomycetota</taxon>
        <taxon>Actinomycetes</taxon>
        <taxon>Micrococcales</taxon>
        <taxon>Microbacteriaceae</taxon>
        <taxon>Clavibacter</taxon>
    </lineage>
</organism>
<dbReference type="EMBL" id="MDHH01000001">
    <property type="protein sequence ID" value="OUE04056.1"/>
    <property type="molecule type" value="Genomic_DNA"/>
</dbReference>
<feature type="region of interest" description="Disordered" evidence="1">
    <location>
        <begin position="24"/>
        <end position="44"/>
    </location>
</feature>
<comment type="caution">
    <text evidence="2">The sequence shown here is derived from an EMBL/GenBank/DDBJ whole genome shotgun (WGS) entry which is preliminary data.</text>
</comment>
<dbReference type="Proteomes" id="UP000195062">
    <property type="component" value="Unassembled WGS sequence"/>
</dbReference>
<evidence type="ECO:0000256" key="1">
    <source>
        <dbReference type="SAM" id="MobiDB-lite"/>
    </source>
</evidence>
<dbReference type="AlphaFoldDB" id="A0A251XKW4"/>